<sequence>MGTEAHAIELSAELDAKREALLATLGAMPGVAVAFSGGIDSTVVAKAAHLALGARAVAVTADSPSVARTELRDARELAKLIGIRHVVVRTDEFRNPDYTKNDGSRCYHCKTELYTTVESLLPELEVSLIASGANLDDLGDYRPGLLAAAEHSVRHPLQEAGFTKADVRALAQFWGLPTWDKPAAPCLSSRMAPGVAVTPERTRRVEEAEAVLRSLGLRECRVRYHEGDLARVEVPVSELPTFAADPVRGELARALHALGFKFVTIDLDGFRSGNLNELVPIELKLRYRRDEPTQAPAADEL</sequence>
<evidence type="ECO:0000259" key="1">
    <source>
        <dbReference type="Pfam" id="PF02540"/>
    </source>
</evidence>
<dbReference type="Pfam" id="PF02540">
    <property type="entry name" value="NAD_synthase"/>
    <property type="match status" value="1"/>
</dbReference>
<protein>
    <submittedName>
        <fullName evidence="2">ATP-dependent sacrificial sulfur transferase LarE</fullName>
    </submittedName>
</protein>
<feature type="domain" description="NAD/GMP synthase" evidence="1">
    <location>
        <begin position="29"/>
        <end position="89"/>
    </location>
</feature>
<name>A0ABU5ESE9_9BACT</name>
<dbReference type="InterPro" id="IPR022310">
    <property type="entry name" value="NAD/GMP_synthase"/>
</dbReference>
<dbReference type="CDD" id="cd01990">
    <property type="entry name" value="LarE-like"/>
    <property type="match status" value="1"/>
</dbReference>
<evidence type="ECO:0000313" key="2">
    <source>
        <dbReference type="EMBL" id="MDY3557884.1"/>
    </source>
</evidence>
<dbReference type="SUPFAM" id="SSF52402">
    <property type="entry name" value="Adenine nucleotide alpha hydrolases-like"/>
    <property type="match status" value="1"/>
</dbReference>
<dbReference type="NCBIfam" id="TIGR00268">
    <property type="entry name" value="ATP-dependent sacrificial sulfur transferase LarE"/>
    <property type="match status" value="1"/>
</dbReference>
<dbReference type="InterPro" id="IPR005232">
    <property type="entry name" value="LarE"/>
</dbReference>
<dbReference type="GO" id="GO:0016740">
    <property type="term" value="F:transferase activity"/>
    <property type="evidence" value="ECO:0007669"/>
    <property type="project" value="UniProtKB-KW"/>
</dbReference>
<organism evidence="2 3">
    <name type="scientific">Gemmata algarum</name>
    <dbReference type="NCBI Taxonomy" id="2975278"/>
    <lineage>
        <taxon>Bacteria</taxon>
        <taxon>Pseudomonadati</taxon>
        <taxon>Planctomycetota</taxon>
        <taxon>Planctomycetia</taxon>
        <taxon>Gemmatales</taxon>
        <taxon>Gemmataceae</taxon>
        <taxon>Gemmata</taxon>
    </lineage>
</organism>
<dbReference type="PANTHER" id="PTHR43169">
    <property type="entry name" value="EXSB FAMILY PROTEIN"/>
    <property type="match status" value="1"/>
</dbReference>
<accession>A0ABU5ESE9</accession>
<dbReference type="PANTHER" id="PTHR43169:SF2">
    <property type="entry name" value="NAD_GMP SYNTHASE DOMAIN-CONTAINING PROTEIN"/>
    <property type="match status" value="1"/>
</dbReference>
<dbReference type="InterPro" id="IPR014729">
    <property type="entry name" value="Rossmann-like_a/b/a_fold"/>
</dbReference>
<dbReference type="PIRSF" id="PIRSF006661">
    <property type="entry name" value="PP-lp_UCP006661"/>
    <property type="match status" value="1"/>
</dbReference>
<reference evidence="3" key="1">
    <citation type="journal article" date="2023" name="Mar. Drugs">
        <title>Gemmata algarum, a Novel Planctomycete Isolated from an Algal Mat, Displays Antimicrobial Activity.</title>
        <authorList>
            <person name="Kumar G."/>
            <person name="Kallscheuer N."/>
            <person name="Kashif M."/>
            <person name="Ahamad S."/>
            <person name="Jagadeeshwari U."/>
            <person name="Pannikurungottu S."/>
            <person name="Haufschild T."/>
            <person name="Kabuu M."/>
            <person name="Sasikala C."/>
            <person name="Jogler C."/>
            <person name="Ramana C."/>
        </authorList>
    </citation>
    <scope>NUCLEOTIDE SEQUENCE [LARGE SCALE GENOMIC DNA]</scope>
    <source>
        <strain evidence="3">JC673</strain>
    </source>
</reference>
<dbReference type="InterPro" id="IPR052188">
    <property type="entry name" value="Ni-pincer_cofactor_biosynth"/>
</dbReference>
<proteinExistence type="predicted"/>
<dbReference type="RefSeq" id="WP_407936098.1">
    <property type="nucleotide sequence ID" value="NZ_JAXBLV010000004.1"/>
</dbReference>
<dbReference type="EMBL" id="JAXBLV010000004">
    <property type="protein sequence ID" value="MDY3557884.1"/>
    <property type="molecule type" value="Genomic_DNA"/>
</dbReference>
<dbReference type="Gene3D" id="3.40.50.620">
    <property type="entry name" value="HUPs"/>
    <property type="match status" value="1"/>
</dbReference>
<dbReference type="Proteomes" id="UP001272242">
    <property type="component" value="Unassembled WGS sequence"/>
</dbReference>
<gene>
    <name evidence="2" type="primary">larE</name>
    <name evidence="2" type="ORF">R5W23_005733</name>
</gene>
<evidence type="ECO:0000313" key="3">
    <source>
        <dbReference type="Proteomes" id="UP001272242"/>
    </source>
</evidence>
<keyword evidence="2" id="KW-0808">Transferase</keyword>
<comment type="caution">
    <text evidence="2">The sequence shown here is derived from an EMBL/GenBank/DDBJ whole genome shotgun (WGS) entry which is preliminary data.</text>
</comment>
<keyword evidence="3" id="KW-1185">Reference proteome</keyword>